<proteinExistence type="predicted"/>
<feature type="signal peptide" evidence="2">
    <location>
        <begin position="1"/>
        <end position="23"/>
    </location>
</feature>
<evidence type="ECO:0000313" key="3">
    <source>
        <dbReference type="EMBL" id="MDL5034354.1"/>
    </source>
</evidence>
<feature type="region of interest" description="Disordered" evidence="1">
    <location>
        <begin position="45"/>
        <end position="65"/>
    </location>
</feature>
<dbReference type="PROSITE" id="PS51257">
    <property type="entry name" value="PROKAR_LIPOPROTEIN"/>
    <property type="match status" value="1"/>
</dbReference>
<feature type="compositionally biased region" description="Low complexity" evidence="1">
    <location>
        <begin position="240"/>
        <end position="255"/>
    </location>
</feature>
<keyword evidence="2" id="KW-0732">Signal</keyword>
<organism evidence="3 4">
    <name type="scientific">Roseateles subflavus</name>
    <dbReference type="NCBI Taxonomy" id="3053353"/>
    <lineage>
        <taxon>Bacteria</taxon>
        <taxon>Pseudomonadati</taxon>
        <taxon>Pseudomonadota</taxon>
        <taxon>Betaproteobacteria</taxon>
        <taxon>Burkholderiales</taxon>
        <taxon>Sphaerotilaceae</taxon>
        <taxon>Roseateles</taxon>
    </lineage>
</organism>
<evidence type="ECO:0000256" key="2">
    <source>
        <dbReference type="SAM" id="SignalP"/>
    </source>
</evidence>
<evidence type="ECO:0000256" key="1">
    <source>
        <dbReference type="SAM" id="MobiDB-lite"/>
    </source>
</evidence>
<feature type="chain" id="PRO_5046786321" evidence="2">
    <location>
        <begin position="24"/>
        <end position="589"/>
    </location>
</feature>
<accession>A0ABT7LNA2</accession>
<protein>
    <submittedName>
        <fullName evidence="3">Uncharacterized protein</fullName>
    </submittedName>
</protein>
<name>A0ABT7LNA2_9BURK</name>
<dbReference type="RefSeq" id="WP_285984429.1">
    <property type="nucleotide sequence ID" value="NZ_JASVDS010000008.1"/>
</dbReference>
<sequence length="589" mass="61849">MKTPNFRLAFLALWVGIGTATLAACTSPNMLQRLEQDRLTSKTASQLVAGSPSLAEEGGPNVVGGKHETAARAADQANGPVLRHATMPWIGSVSVPVGADAQLPTLFYDNIRLNFDQPAPLRVIAERLSSLVGVSVRVKDDAINEVSASSPSAAAQPLLRQIGGTGAAANAAEAGQGGAARPRPVYAKMQWDGPLKGFLDQLTDQTGLSWDYRENVIVIERLRTEFFEVAAFEGDTSSQMGMTGADAGTSTSATASGGGAGGSTSSSSSAVTDVMDTGKFNPVASMIKTIQQMVKDVPGSEVIRAEGSGRIAVTTSKDAMAQVRHFVRSENAAMSRTVQIEFDIYSVRRNEGDQRGIDWMLAVKSFSRALNMNLLSPASTVSKSAGGISLSVMGPNQSSSATAANFGGSSAILDLLSSYGDASEHRPVTLVSKNRQWDRSANLESVAYVSETTPGTATTVGSGAPGLKTSTLTTGDRYFAQALPMANGDILVKFSIGLSSLVSMANFTSGTGSSQQTVQTPDTTSIVKQQEQVLKAGQVVAITGLSRYISSNKRQTLTEDSPLLLGGSRVQSRQREDFVIFMRATTSPQ</sequence>
<reference evidence="3 4" key="1">
    <citation type="submission" date="2023-06" db="EMBL/GenBank/DDBJ databases">
        <title>Pelomonas sp. APW6 16S ribosomal RNA gene genome sequencing and assembly.</title>
        <authorList>
            <person name="Woo H."/>
        </authorList>
    </citation>
    <scope>NUCLEOTIDE SEQUENCE [LARGE SCALE GENOMIC DNA]</scope>
    <source>
        <strain evidence="3 4">APW6</strain>
    </source>
</reference>
<feature type="region of interest" description="Disordered" evidence="1">
    <location>
        <begin position="238"/>
        <end position="271"/>
    </location>
</feature>
<gene>
    <name evidence="3" type="ORF">QRD43_20800</name>
</gene>
<evidence type="ECO:0000313" key="4">
    <source>
        <dbReference type="Proteomes" id="UP001238603"/>
    </source>
</evidence>
<dbReference type="EMBL" id="JASVDS010000008">
    <property type="protein sequence ID" value="MDL5034354.1"/>
    <property type="molecule type" value="Genomic_DNA"/>
</dbReference>
<comment type="caution">
    <text evidence="3">The sequence shown here is derived from an EMBL/GenBank/DDBJ whole genome shotgun (WGS) entry which is preliminary data.</text>
</comment>
<keyword evidence="4" id="KW-1185">Reference proteome</keyword>
<dbReference type="Proteomes" id="UP001238603">
    <property type="component" value="Unassembled WGS sequence"/>
</dbReference>